<dbReference type="InterPro" id="IPR027417">
    <property type="entry name" value="P-loop_NTPase"/>
</dbReference>
<dbReference type="InterPro" id="IPR045058">
    <property type="entry name" value="GIMA/IAN/Toc"/>
</dbReference>
<feature type="domain" description="AIG1-type G" evidence="4">
    <location>
        <begin position="46"/>
        <end position="198"/>
    </location>
</feature>
<dbReference type="AlphaFoldDB" id="A0A9Y3VSW8"/>
<evidence type="ECO:0000313" key="6">
    <source>
        <dbReference type="RefSeq" id="XP_005747748.1"/>
    </source>
</evidence>
<evidence type="ECO:0000259" key="4">
    <source>
        <dbReference type="Pfam" id="PF04548"/>
    </source>
</evidence>
<dbReference type="Pfam" id="PF04548">
    <property type="entry name" value="AIG1"/>
    <property type="match status" value="1"/>
</dbReference>
<evidence type="ECO:0000256" key="1">
    <source>
        <dbReference type="ARBA" id="ARBA00008535"/>
    </source>
</evidence>
<dbReference type="InterPro" id="IPR006703">
    <property type="entry name" value="G_AIG1"/>
</dbReference>
<sequence>MSSSGPKELRIVFIGKTKMLTSRIEAILKGKAAQEDFTMVLVKTLIQDSPSQVDETENTEVSKEMQKGATASIFSPGPHVFLFVQEWESGFKIHDVERMKLVREFFGDESLRYFLPLITHEDEELRLEDRNEIMSFIETRFGCDKEKWSDIDVGSEKVQDQERKLVDKLREVAENNQWECYTEEMFKRAQEALCQKMQELDKKGRKDDVNDTLTKFIELVTGAGDFSKFLFQMQREVSDYFSKYTQKLAQKHKK</sequence>
<accession>A0A9Y3VSW8</accession>
<reference evidence="6" key="1">
    <citation type="submission" date="2025-08" db="UniProtKB">
        <authorList>
            <consortium name="RefSeq"/>
        </authorList>
    </citation>
    <scope>IDENTIFICATION</scope>
</reference>
<dbReference type="GeneID" id="102213513"/>
<evidence type="ECO:0000256" key="3">
    <source>
        <dbReference type="ARBA" id="ARBA00023134"/>
    </source>
</evidence>
<evidence type="ECO:0000256" key="2">
    <source>
        <dbReference type="ARBA" id="ARBA00022741"/>
    </source>
</evidence>
<dbReference type="PANTHER" id="PTHR10903">
    <property type="entry name" value="GTPASE, IMAP FAMILY MEMBER-RELATED"/>
    <property type="match status" value="1"/>
</dbReference>
<protein>
    <submittedName>
        <fullName evidence="6">GTPase IMAP family member 4-like</fullName>
    </submittedName>
</protein>
<dbReference type="Proteomes" id="UP000695023">
    <property type="component" value="Unplaced"/>
</dbReference>
<dbReference type="Gene3D" id="3.40.50.300">
    <property type="entry name" value="P-loop containing nucleotide triphosphate hydrolases"/>
    <property type="match status" value="1"/>
</dbReference>
<evidence type="ECO:0000313" key="5">
    <source>
        <dbReference type="Proteomes" id="UP000695023"/>
    </source>
</evidence>
<keyword evidence="3" id="KW-0342">GTP-binding</keyword>
<proteinExistence type="inferred from homology"/>
<organism evidence="5 6">
    <name type="scientific">Pundamilia nyererei</name>
    <dbReference type="NCBI Taxonomy" id="303518"/>
    <lineage>
        <taxon>Eukaryota</taxon>
        <taxon>Metazoa</taxon>
        <taxon>Chordata</taxon>
        <taxon>Craniata</taxon>
        <taxon>Vertebrata</taxon>
        <taxon>Euteleostomi</taxon>
        <taxon>Actinopterygii</taxon>
        <taxon>Neopterygii</taxon>
        <taxon>Teleostei</taxon>
        <taxon>Neoteleostei</taxon>
        <taxon>Acanthomorphata</taxon>
        <taxon>Ovalentaria</taxon>
        <taxon>Cichlomorphae</taxon>
        <taxon>Cichliformes</taxon>
        <taxon>Cichlidae</taxon>
        <taxon>African cichlids</taxon>
        <taxon>Pseudocrenilabrinae</taxon>
        <taxon>Haplochromini</taxon>
        <taxon>Pundamilia</taxon>
    </lineage>
</organism>
<dbReference type="GO" id="GO:0005525">
    <property type="term" value="F:GTP binding"/>
    <property type="evidence" value="ECO:0007669"/>
    <property type="project" value="UniProtKB-KW"/>
</dbReference>
<keyword evidence="2" id="KW-0547">Nucleotide-binding</keyword>
<gene>
    <name evidence="6" type="primary">LOC102213513</name>
</gene>
<name>A0A9Y3VSW8_9CICH</name>
<comment type="similarity">
    <text evidence="1">Belongs to the TRAFAC class TrmE-Era-EngA-EngB-Septin-like GTPase superfamily. AIG1/Toc34/Toc159-like paraseptin GTPase family. IAN subfamily.</text>
</comment>
<keyword evidence="5" id="KW-1185">Reference proteome</keyword>
<dbReference type="PANTHER" id="PTHR10903:SF184">
    <property type="entry name" value="GTP-BINDING PROTEIN A"/>
    <property type="match status" value="1"/>
</dbReference>
<dbReference type="RefSeq" id="XP_005747748.1">
    <property type="nucleotide sequence ID" value="XM_005747691.1"/>
</dbReference>